<name>Q22CW8_TETTS</name>
<proteinExistence type="predicted"/>
<keyword evidence="2" id="KW-1185">Reference proteome</keyword>
<dbReference type="InParanoid" id="Q22CW8"/>
<sequence length="81" mass="9493">MALKFKISMIKSTNKIFFQHNYLVNSQKAIPQQYQNLQIRYTLQNIQNNLKFLIFFPLKSVILINSVGLHSSWDAQINGYS</sequence>
<evidence type="ECO:0000313" key="2">
    <source>
        <dbReference type="Proteomes" id="UP000009168"/>
    </source>
</evidence>
<protein>
    <submittedName>
        <fullName evidence="1">Uncharacterized protein</fullName>
    </submittedName>
</protein>
<accession>Q22CW8</accession>
<dbReference type="HOGENOM" id="CLU_2579173_0_0_1"/>
<reference evidence="2" key="1">
    <citation type="journal article" date="2006" name="PLoS Biol.">
        <title>Macronuclear genome sequence of the ciliate Tetrahymena thermophila, a model eukaryote.</title>
        <authorList>
            <person name="Eisen J.A."/>
            <person name="Coyne R.S."/>
            <person name="Wu M."/>
            <person name="Wu D."/>
            <person name="Thiagarajan M."/>
            <person name="Wortman J.R."/>
            <person name="Badger J.H."/>
            <person name="Ren Q."/>
            <person name="Amedeo P."/>
            <person name="Jones K.M."/>
            <person name="Tallon L.J."/>
            <person name="Delcher A.L."/>
            <person name="Salzberg S.L."/>
            <person name="Silva J.C."/>
            <person name="Haas B.J."/>
            <person name="Majoros W.H."/>
            <person name="Farzad M."/>
            <person name="Carlton J.M."/>
            <person name="Smith R.K. Jr."/>
            <person name="Garg J."/>
            <person name="Pearlman R.E."/>
            <person name="Karrer K.M."/>
            <person name="Sun L."/>
            <person name="Manning G."/>
            <person name="Elde N.C."/>
            <person name="Turkewitz A.P."/>
            <person name="Asai D.J."/>
            <person name="Wilkes D.E."/>
            <person name="Wang Y."/>
            <person name="Cai H."/>
            <person name="Collins K."/>
            <person name="Stewart B.A."/>
            <person name="Lee S.R."/>
            <person name="Wilamowska K."/>
            <person name="Weinberg Z."/>
            <person name="Ruzzo W.L."/>
            <person name="Wloga D."/>
            <person name="Gaertig J."/>
            <person name="Frankel J."/>
            <person name="Tsao C.-C."/>
            <person name="Gorovsky M.A."/>
            <person name="Keeling P.J."/>
            <person name="Waller R.F."/>
            <person name="Patron N.J."/>
            <person name="Cherry J.M."/>
            <person name="Stover N.A."/>
            <person name="Krieger C.J."/>
            <person name="del Toro C."/>
            <person name="Ryder H.F."/>
            <person name="Williamson S.C."/>
            <person name="Barbeau R.A."/>
            <person name="Hamilton E.P."/>
            <person name="Orias E."/>
        </authorList>
    </citation>
    <scope>NUCLEOTIDE SEQUENCE [LARGE SCALE GENOMIC DNA]</scope>
    <source>
        <strain evidence="2">SB210</strain>
    </source>
</reference>
<dbReference type="EMBL" id="GG662521">
    <property type="protein sequence ID" value="EAR83151.1"/>
    <property type="molecule type" value="Genomic_DNA"/>
</dbReference>
<dbReference type="KEGG" id="tet:TTHERM_01014680"/>
<dbReference type="GeneID" id="7830088"/>
<gene>
    <name evidence="1" type="ORF">TTHERM_01014680</name>
</gene>
<dbReference type="RefSeq" id="XP_001030814.1">
    <property type="nucleotide sequence ID" value="XM_001030814.1"/>
</dbReference>
<organism evidence="1 2">
    <name type="scientific">Tetrahymena thermophila (strain SB210)</name>
    <dbReference type="NCBI Taxonomy" id="312017"/>
    <lineage>
        <taxon>Eukaryota</taxon>
        <taxon>Sar</taxon>
        <taxon>Alveolata</taxon>
        <taxon>Ciliophora</taxon>
        <taxon>Intramacronucleata</taxon>
        <taxon>Oligohymenophorea</taxon>
        <taxon>Hymenostomatida</taxon>
        <taxon>Tetrahymenina</taxon>
        <taxon>Tetrahymenidae</taxon>
        <taxon>Tetrahymena</taxon>
    </lineage>
</organism>
<dbReference type="Proteomes" id="UP000009168">
    <property type="component" value="Unassembled WGS sequence"/>
</dbReference>
<evidence type="ECO:0000313" key="1">
    <source>
        <dbReference type="EMBL" id="EAR83151.1"/>
    </source>
</evidence>
<dbReference type="AlphaFoldDB" id="Q22CW8"/>